<keyword evidence="5" id="KW-1185">Reference proteome</keyword>
<dbReference type="PANTHER" id="PTHR21481">
    <property type="entry name" value="PROTEIN CLEC16A"/>
    <property type="match status" value="1"/>
</dbReference>
<dbReference type="InParanoid" id="F0YIK3"/>
<dbReference type="PANTHER" id="PTHR21481:SF0">
    <property type="entry name" value="PROTEIN CLEC16A"/>
    <property type="match status" value="1"/>
</dbReference>
<dbReference type="GO" id="GO:0005770">
    <property type="term" value="C:late endosome"/>
    <property type="evidence" value="ECO:0007669"/>
    <property type="project" value="TreeGrafter"/>
</dbReference>
<dbReference type="RefSeq" id="XP_009040230.1">
    <property type="nucleotide sequence ID" value="XM_009041982.1"/>
</dbReference>
<dbReference type="KEGG" id="aaf:AURANDRAFT_66723"/>
<dbReference type="InterPro" id="IPR019155">
    <property type="entry name" value="CLEC16A/TT9_N"/>
</dbReference>
<evidence type="ECO:0000259" key="3">
    <source>
        <dbReference type="Pfam" id="PF09758"/>
    </source>
</evidence>
<feature type="domain" description="FPL" evidence="3">
    <location>
        <begin position="45"/>
        <end position="196"/>
    </location>
</feature>
<dbReference type="GeneID" id="20225921"/>
<feature type="region of interest" description="Disordered" evidence="2">
    <location>
        <begin position="388"/>
        <end position="408"/>
    </location>
</feature>
<gene>
    <name evidence="4" type="ORF">AURANDRAFT_66723</name>
</gene>
<dbReference type="GO" id="GO:0007034">
    <property type="term" value="P:vacuolar transport"/>
    <property type="evidence" value="ECO:0007669"/>
    <property type="project" value="TreeGrafter"/>
</dbReference>
<dbReference type="GO" id="GO:0006914">
    <property type="term" value="P:autophagy"/>
    <property type="evidence" value="ECO:0007669"/>
    <property type="project" value="UniProtKB-KW"/>
</dbReference>
<evidence type="ECO:0000313" key="5">
    <source>
        <dbReference type="Proteomes" id="UP000002729"/>
    </source>
</evidence>
<name>F0YIK3_AURAN</name>
<dbReference type="Proteomes" id="UP000002729">
    <property type="component" value="Unassembled WGS sequence"/>
</dbReference>
<reference evidence="4 5" key="1">
    <citation type="journal article" date="2011" name="Proc. Natl. Acad. Sci. U.S.A.">
        <title>Niche of harmful alga Aureococcus anophagefferens revealed through ecogenomics.</title>
        <authorList>
            <person name="Gobler C.J."/>
            <person name="Berry D.L."/>
            <person name="Dyhrman S.T."/>
            <person name="Wilhelm S.W."/>
            <person name="Salamov A."/>
            <person name="Lobanov A.V."/>
            <person name="Zhang Y."/>
            <person name="Collier J.L."/>
            <person name="Wurch L.L."/>
            <person name="Kustka A.B."/>
            <person name="Dill B.D."/>
            <person name="Shah M."/>
            <person name="VerBerkmoes N.C."/>
            <person name="Kuo A."/>
            <person name="Terry A."/>
            <person name="Pangilinan J."/>
            <person name="Lindquist E.A."/>
            <person name="Lucas S."/>
            <person name="Paulsen I.T."/>
            <person name="Hattenrath-Lehmann T.K."/>
            <person name="Talmage S.C."/>
            <person name="Walker E.A."/>
            <person name="Koch F."/>
            <person name="Burson A.M."/>
            <person name="Marcoval M.A."/>
            <person name="Tang Y.Z."/>
            <person name="Lecleir G.R."/>
            <person name="Coyne K.J."/>
            <person name="Berg G.M."/>
            <person name="Bertrand E.M."/>
            <person name="Saito M.A."/>
            <person name="Gladyshev V.N."/>
            <person name="Grigoriev I.V."/>
        </authorList>
    </citation>
    <scope>NUCLEOTIDE SEQUENCE [LARGE SCALE GENOMIC DNA]</scope>
    <source>
        <strain evidence="5">CCMP 1984</strain>
    </source>
</reference>
<dbReference type="OrthoDB" id="197594at2759"/>
<feature type="region of interest" description="Disordered" evidence="2">
    <location>
        <begin position="531"/>
        <end position="561"/>
    </location>
</feature>
<evidence type="ECO:0000313" key="4">
    <source>
        <dbReference type="EMBL" id="EGB05104.1"/>
    </source>
</evidence>
<organism evidence="5">
    <name type="scientific">Aureococcus anophagefferens</name>
    <name type="common">Harmful bloom alga</name>
    <dbReference type="NCBI Taxonomy" id="44056"/>
    <lineage>
        <taxon>Eukaryota</taxon>
        <taxon>Sar</taxon>
        <taxon>Stramenopiles</taxon>
        <taxon>Ochrophyta</taxon>
        <taxon>Pelagophyceae</taxon>
        <taxon>Pelagomonadales</taxon>
        <taxon>Pelagomonadaceae</taxon>
        <taxon>Aureococcus</taxon>
    </lineage>
</organism>
<evidence type="ECO:0000256" key="2">
    <source>
        <dbReference type="SAM" id="MobiDB-lite"/>
    </source>
</evidence>
<dbReference type="GO" id="GO:0005794">
    <property type="term" value="C:Golgi apparatus"/>
    <property type="evidence" value="ECO:0007669"/>
    <property type="project" value="TreeGrafter"/>
</dbReference>
<evidence type="ECO:0000256" key="1">
    <source>
        <dbReference type="ARBA" id="ARBA00023006"/>
    </source>
</evidence>
<proteinExistence type="predicted"/>
<dbReference type="AlphaFoldDB" id="F0YIK3"/>
<keyword evidence="1" id="KW-0072">Autophagy</keyword>
<dbReference type="GO" id="GO:1901096">
    <property type="term" value="P:regulation of autophagosome maturation"/>
    <property type="evidence" value="ECO:0007669"/>
    <property type="project" value="TreeGrafter"/>
</dbReference>
<dbReference type="EMBL" id="GL833144">
    <property type="protein sequence ID" value="EGB05104.1"/>
    <property type="molecule type" value="Genomic_DNA"/>
</dbReference>
<dbReference type="InterPro" id="IPR039272">
    <property type="entry name" value="CLEC16A/TT9"/>
</dbReference>
<accession>F0YIK3</accession>
<dbReference type="eggNOG" id="KOG2219">
    <property type="taxonomic scope" value="Eukaryota"/>
</dbReference>
<sequence>MVDYSLKDLASTCSRLEAIYRNRVCAPAPRAPPRDDWEGRAVELIRALAEMIIYGERHSEAFFEYFVEKQMMGLLVALATAAAPRLRIQVQVLQTVAILVQNVRHKTSLYLLLSSNYVNALLGHGPFRRRSCDEELFAHFVSLLKTLSLRLDAMTAQFFVDDSATRFPLHQAAVACARAGADGMARTAALTTLLNVWRVDDDHVRRCVNREESVTAVCDAVVGVLVEEFGALAVKATKGPAGHLDGAATALEDLFFYAQDVFDLGDAHGPLAAALETCVVDHFLEFLAATGVDGVAGERERAAAFYVFALFFRSVTRPTAVVAALDIFLAKAAAALAGGDCVAANACLCLQAALAAAPAAALTRRGLPDAAGTAAALLADLTTAPPPPAALFDDASPPPPPPDGAAVADAAPPLAAALLAFLATAGDRRVAATRVAAETLALLAPGADVTHARRHAAAALAAALADDDAVDDAVEAELRSAPPAGAPARLRGLGAALLAAGGDDAAPRESLDAPRRAAAAVRALRALYDRGQTPVAPASPPADEAGTGSTGTLDLFGRHCN</sequence>
<protein>
    <recommendedName>
        <fullName evidence="3">FPL domain-containing protein</fullName>
    </recommendedName>
</protein>
<dbReference type="GO" id="GO:0016197">
    <property type="term" value="P:endosomal transport"/>
    <property type="evidence" value="ECO:0007669"/>
    <property type="project" value="TreeGrafter"/>
</dbReference>
<dbReference type="Pfam" id="PF09758">
    <property type="entry name" value="FPL"/>
    <property type="match status" value="1"/>
</dbReference>